<dbReference type="AlphaFoldDB" id="A0A9P7FQM0"/>
<evidence type="ECO:0000313" key="1">
    <source>
        <dbReference type="EMBL" id="KAG5633412.1"/>
    </source>
</evidence>
<evidence type="ECO:0000313" key="2">
    <source>
        <dbReference type="Proteomes" id="UP000775547"/>
    </source>
</evidence>
<protein>
    <submittedName>
        <fullName evidence="1">Uncharacterized protein</fullName>
    </submittedName>
</protein>
<name>A0A9P7FQM0_9AGAR</name>
<dbReference type="Proteomes" id="UP000775547">
    <property type="component" value="Unassembled WGS sequence"/>
</dbReference>
<accession>A0A9P7FQM0</accession>
<feature type="non-terminal residue" evidence="1">
    <location>
        <position position="122"/>
    </location>
</feature>
<reference evidence="1" key="1">
    <citation type="submission" date="2020-07" db="EMBL/GenBank/DDBJ databases">
        <authorList>
            <person name="Nieuwenhuis M."/>
            <person name="Van De Peppel L.J.J."/>
        </authorList>
    </citation>
    <scope>NUCLEOTIDE SEQUENCE</scope>
    <source>
        <strain evidence="1">AP01</strain>
        <tissue evidence="1">Mycelium</tissue>
    </source>
</reference>
<comment type="caution">
    <text evidence="1">The sequence shown here is derived from an EMBL/GenBank/DDBJ whole genome shotgun (WGS) entry which is preliminary data.</text>
</comment>
<keyword evidence="2" id="KW-1185">Reference proteome</keyword>
<organism evidence="1 2">
    <name type="scientific">Asterophora parasitica</name>
    <dbReference type="NCBI Taxonomy" id="117018"/>
    <lineage>
        <taxon>Eukaryota</taxon>
        <taxon>Fungi</taxon>
        <taxon>Dikarya</taxon>
        <taxon>Basidiomycota</taxon>
        <taxon>Agaricomycotina</taxon>
        <taxon>Agaricomycetes</taxon>
        <taxon>Agaricomycetidae</taxon>
        <taxon>Agaricales</taxon>
        <taxon>Tricholomatineae</taxon>
        <taxon>Lyophyllaceae</taxon>
        <taxon>Asterophora</taxon>
    </lineage>
</organism>
<sequence>TCVQAVKEAYDEATDKVDDVKVTELLTERGLIKDKRAMPFVQAFKKRMSQFGAQIAFRRTLPFSEGQVLREILPYLKKSLGLVDVEVLSVEEARQNEGGAGYSKNIIDSSEPGSPAFEYRNV</sequence>
<dbReference type="EMBL" id="JABCKV010005438">
    <property type="protein sequence ID" value="KAG5633412.1"/>
    <property type="molecule type" value="Genomic_DNA"/>
</dbReference>
<gene>
    <name evidence="1" type="ORF">DXG03_007425</name>
</gene>
<reference evidence="1" key="2">
    <citation type="submission" date="2021-10" db="EMBL/GenBank/DDBJ databases">
        <title>Phylogenomics reveals ancestral predisposition of the termite-cultivated fungus Termitomyces towards a domesticated lifestyle.</title>
        <authorList>
            <person name="Auxier B."/>
            <person name="Grum-Grzhimaylo A."/>
            <person name="Cardenas M.E."/>
            <person name="Lodge J.D."/>
            <person name="Laessoe T."/>
            <person name="Pedersen O."/>
            <person name="Smith M.E."/>
            <person name="Kuyper T.W."/>
            <person name="Franco-Molano E.A."/>
            <person name="Baroni T.J."/>
            <person name="Aanen D.K."/>
        </authorList>
    </citation>
    <scope>NUCLEOTIDE SEQUENCE</scope>
    <source>
        <strain evidence="1">AP01</strain>
        <tissue evidence="1">Mycelium</tissue>
    </source>
</reference>
<dbReference type="OrthoDB" id="10249672at2759"/>
<proteinExistence type="predicted"/>